<organism evidence="4">
    <name type="scientific">Echinostoma caproni</name>
    <dbReference type="NCBI Taxonomy" id="27848"/>
    <lineage>
        <taxon>Eukaryota</taxon>
        <taxon>Metazoa</taxon>
        <taxon>Spiralia</taxon>
        <taxon>Lophotrochozoa</taxon>
        <taxon>Platyhelminthes</taxon>
        <taxon>Trematoda</taxon>
        <taxon>Digenea</taxon>
        <taxon>Plagiorchiida</taxon>
        <taxon>Echinostomata</taxon>
        <taxon>Echinostomatoidea</taxon>
        <taxon>Echinostomatidae</taxon>
        <taxon>Echinostoma</taxon>
    </lineage>
</organism>
<evidence type="ECO:0000313" key="3">
    <source>
        <dbReference type="Proteomes" id="UP000272942"/>
    </source>
</evidence>
<dbReference type="WBParaSite" id="ECPE_0001494201-mRNA-1">
    <property type="protein sequence ID" value="ECPE_0001494201-mRNA-1"/>
    <property type="gene ID" value="ECPE_0001494201"/>
</dbReference>
<evidence type="ECO:0000256" key="1">
    <source>
        <dbReference type="SAM" id="MobiDB-lite"/>
    </source>
</evidence>
<dbReference type="Proteomes" id="UP000272942">
    <property type="component" value="Unassembled WGS sequence"/>
</dbReference>
<evidence type="ECO:0000313" key="4">
    <source>
        <dbReference type="WBParaSite" id="ECPE_0001494201-mRNA-1"/>
    </source>
</evidence>
<feature type="compositionally biased region" description="Acidic residues" evidence="1">
    <location>
        <begin position="23"/>
        <end position="33"/>
    </location>
</feature>
<feature type="region of interest" description="Disordered" evidence="1">
    <location>
        <begin position="1"/>
        <end position="38"/>
    </location>
</feature>
<feature type="compositionally biased region" description="Basic and acidic residues" evidence="1">
    <location>
        <begin position="7"/>
        <end position="22"/>
    </location>
</feature>
<sequence length="214" mass="24784">MNSGQKPIEEPMVEKVFEPRNEDAEEKEEEEGEVLLNGQNSVEPIDWDKFTNQPVVGETTTGEDLYFKSWAQIKAALQHYNLRSDDLVDKAELADRLIDFETRQQHVDNRFIITEEERRAVAADFIPISRIKLESSIAHLTAPCLRQLLVTHPKNVGVELSREQLIYQVKRQWKKYHSELFRSRHPPRPQPAPKSCSIIDCEQSKCRSGWIGMT</sequence>
<dbReference type="AlphaFoldDB" id="A0A183B6R7"/>
<reference evidence="4" key="1">
    <citation type="submission" date="2016-06" db="UniProtKB">
        <authorList>
            <consortium name="WormBaseParasite"/>
        </authorList>
    </citation>
    <scope>IDENTIFICATION</scope>
</reference>
<reference evidence="2 3" key="2">
    <citation type="submission" date="2018-11" db="EMBL/GenBank/DDBJ databases">
        <authorList>
            <consortium name="Pathogen Informatics"/>
        </authorList>
    </citation>
    <scope>NUCLEOTIDE SEQUENCE [LARGE SCALE GENOMIC DNA]</scope>
    <source>
        <strain evidence="2 3">Egypt</strain>
    </source>
</reference>
<evidence type="ECO:0000313" key="2">
    <source>
        <dbReference type="EMBL" id="VDP92174.1"/>
    </source>
</evidence>
<name>A0A183B6R7_9TREM</name>
<proteinExistence type="predicted"/>
<keyword evidence="3" id="KW-1185">Reference proteome</keyword>
<dbReference type="EMBL" id="UZAN01058890">
    <property type="protein sequence ID" value="VDP92174.1"/>
    <property type="molecule type" value="Genomic_DNA"/>
</dbReference>
<accession>A0A183B6R7</accession>
<gene>
    <name evidence="2" type="ORF">ECPE_LOCUS14902</name>
</gene>
<protein>
    <submittedName>
        <fullName evidence="2 4">Uncharacterized protein</fullName>
    </submittedName>
</protein>